<dbReference type="PANTHER" id="PTHR42930">
    <property type="entry name" value="PHOSPHATE-SPECIFIC TRANSPORT SYSTEM ACCESSORY PROTEIN PHOU"/>
    <property type="match status" value="1"/>
</dbReference>
<dbReference type="GO" id="GO:0045936">
    <property type="term" value="P:negative regulation of phosphate metabolic process"/>
    <property type="evidence" value="ECO:0007669"/>
    <property type="project" value="InterPro"/>
</dbReference>
<dbReference type="OrthoDB" id="40991at2157"/>
<dbReference type="GO" id="GO:0003677">
    <property type="term" value="F:DNA binding"/>
    <property type="evidence" value="ECO:0007669"/>
    <property type="project" value="InterPro"/>
</dbReference>
<dbReference type="InterPro" id="IPR010916">
    <property type="entry name" value="TonB_box_CS"/>
</dbReference>
<dbReference type="InterPro" id="IPR007159">
    <property type="entry name" value="SpoVT-AbrB_dom"/>
</dbReference>
<dbReference type="KEGG" id="hrr:HZS55_01640"/>
<dbReference type="AlphaFoldDB" id="A0A7D5NY03"/>
<gene>
    <name evidence="2" type="ORF">HZS55_01640</name>
</gene>
<dbReference type="InterPro" id="IPR038078">
    <property type="entry name" value="PhoU-like_sf"/>
</dbReference>
<proteinExistence type="predicted"/>
<dbReference type="GeneID" id="56076525"/>
<evidence type="ECO:0000259" key="1">
    <source>
        <dbReference type="SMART" id="SM00966"/>
    </source>
</evidence>
<dbReference type="RefSeq" id="WP_179910027.1">
    <property type="nucleotide sequence ID" value="NZ_CP058910.1"/>
</dbReference>
<sequence>MQTRKLQQVGGGTYTVSIPKEWANDHQLEAGMELYLSTHSDDSIVVRAAEKDVDELATATVAVDGDERALVRRALQAAHAVGFETVTLEPADAFTDEQRRAARSVVRNLVGTDLLVENDGEITVQHLLDAANVSVRQSVVQLQFTALSIHRTATDALVAADADAYERLRGRADEADRLFRMVARHLSRSLVSLEEIDCLGLTRATLFDYYVTARQLEGVARRGVGVARAARRLPEPLPGPVAENVREAAEAARTVVDDATTAVLDDADEGLTAIALDGHERAVAEIEAIDEALFDEATAPFDGSTAATVALARALDHLTRTADRGAAVADVAARAAIRERNV</sequence>
<dbReference type="Proteomes" id="UP000509667">
    <property type="component" value="Chromosome"/>
</dbReference>
<dbReference type="PANTHER" id="PTHR42930:SF6">
    <property type="entry name" value="PHOSPHATE REGULATORY PROTEIN-LIKE PROTEIN"/>
    <property type="match status" value="1"/>
</dbReference>
<feature type="domain" description="SpoVT-AbrB" evidence="1">
    <location>
        <begin position="8"/>
        <end position="54"/>
    </location>
</feature>
<keyword evidence="3" id="KW-1185">Reference proteome</keyword>
<protein>
    <submittedName>
        <fullName evidence="2">Phosphate uptake regulator PhoU</fullName>
    </submittedName>
</protein>
<name>A0A7D5NY03_9EURY</name>
<dbReference type="GO" id="GO:0030643">
    <property type="term" value="P:intracellular phosphate ion homeostasis"/>
    <property type="evidence" value="ECO:0007669"/>
    <property type="project" value="InterPro"/>
</dbReference>
<reference evidence="2 3" key="1">
    <citation type="submission" date="2020-07" db="EMBL/GenBank/DDBJ databases">
        <title>Halosimplex pelagicum sp. nov. and Halosimplex rubrum sp. nov., isolated from salted brown alga Laminaria, and emended description of the genus Halosimplex.</title>
        <authorList>
            <person name="Cui H."/>
        </authorList>
    </citation>
    <scope>NUCLEOTIDE SEQUENCE [LARGE SCALE GENOMIC DNA]</scope>
    <source>
        <strain evidence="2 3">R27</strain>
    </source>
</reference>
<dbReference type="InterPro" id="IPR028366">
    <property type="entry name" value="PhoU"/>
</dbReference>
<dbReference type="Pfam" id="PF04014">
    <property type="entry name" value="MazE_antitoxin"/>
    <property type="match status" value="1"/>
</dbReference>
<dbReference type="SUPFAM" id="SSF109755">
    <property type="entry name" value="PhoU-like"/>
    <property type="match status" value="1"/>
</dbReference>
<organism evidence="2 3">
    <name type="scientific">Halosimplex rubrum</name>
    <dbReference type="NCBI Taxonomy" id="869889"/>
    <lineage>
        <taxon>Archaea</taxon>
        <taxon>Methanobacteriati</taxon>
        <taxon>Methanobacteriota</taxon>
        <taxon>Stenosarchaea group</taxon>
        <taxon>Halobacteria</taxon>
        <taxon>Halobacteriales</taxon>
        <taxon>Haloarculaceae</taxon>
        <taxon>Halosimplex</taxon>
    </lineage>
</organism>
<dbReference type="EMBL" id="CP058910">
    <property type="protein sequence ID" value="QLH76083.1"/>
    <property type="molecule type" value="Genomic_DNA"/>
</dbReference>
<evidence type="ECO:0000313" key="3">
    <source>
        <dbReference type="Proteomes" id="UP000509667"/>
    </source>
</evidence>
<accession>A0A7D5NY03</accession>
<dbReference type="Gene3D" id="1.20.58.220">
    <property type="entry name" value="Phosphate transport system protein phou homolog 2, domain 2"/>
    <property type="match status" value="1"/>
</dbReference>
<dbReference type="SMART" id="SM00966">
    <property type="entry name" value="SpoVT_AbrB"/>
    <property type="match status" value="1"/>
</dbReference>
<evidence type="ECO:0000313" key="2">
    <source>
        <dbReference type="EMBL" id="QLH76083.1"/>
    </source>
</evidence>
<dbReference type="PROSITE" id="PS00430">
    <property type="entry name" value="TONB_DEPENDENT_REC_1"/>
    <property type="match status" value="1"/>
</dbReference>